<dbReference type="Gene3D" id="1.20.120.80">
    <property type="entry name" value="Cytochrome c oxidase, subunit III, four-helix bundle"/>
    <property type="match status" value="2"/>
</dbReference>
<dbReference type="GO" id="GO:0006123">
    <property type="term" value="P:mitochondrial electron transport, cytochrome c to oxygen"/>
    <property type="evidence" value="ECO:0007669"/>
    <property type="project" value="TreeGrafter"/>
</dbReference>
<keyword evidence="5" id="KW-1278">Translocase</keyword>
<evidence type="ECO:0000256" key="6">
    <source>
        <dbReference type="ARBA" id="ARBA00022989"/>
    </source>
</evidence>
<reference evidence="12" key="1">
    <citation type="submission" date="2017-01" db="EMBL/GenBank/DDBJ databases">
        <authorList>
            <person name="Wang Y."/>
            <person name="White M."/>
            <person name="Kvist S."/>
            <person name="Moncalvo J.-M."/>
        </authorList>
    </citation>
    <scope>NUCLEOTIDE SEQUENCE [LARGE SCALE GENOMIC DNA]</scope>
    <source>
        <strain evidence="12">ID-206-W2</strain>
    </source>
</reference>
<keyword evidence="7 9" id="KW-0472">Membrane</keyword>
<evidence type="ECO:0000313" key="12">
    <source>
        <dbReference type="Proteomes" id="UP000187429"/>
    </source>
</evidence>
<name>A0A1R1WXC3_9FUNG</name>
<keyword evidence="8" id="KW-0496">Mitochondrion</keyword>
<evidence type="ECO:0000313" key="11">
    <source>
        <dbReference type="EMBL" id="OMJ07029.1"/>
    </source>
</evidence>
<dbReference type="Proteomes" id="UP000187429">
    <property type="component" value="Unassembled WGS sequence"/>
</dbReference>
<sequence>MILWWKDVIIESTYQGHHTTRVMSGIRIGFLLFISTEVFLFLTIFWAQLNAALVPDIELGGLWPPIGIEAVNPFGIPLLNTFLLLSSGVSPKCNQLDTLLFEMVQWKKMNLATVTWAHYSIIRDDSNGIYGCTFYGATGLHAFHVLVGFELAIIYWHFVDLVWLLLFIIFYYWAS</sequence>
<dbReference type="Pfam" id="PF00510">
    <property type="entry name" value="COX3"/>
    <property type="match status" value="1"/>
</dbReference>
<dbReference type="GO" id="GO:0004129">
    <property type="term" value="F:cytochrome-c oxidase activity"/>
    <property type="evidence" value="ECO:0007669"/>
    <property type="project" value="InterPro"/>
</dbReference>
<dbReference type="InterPro" id="IPR024791">
    <property type="entry name" value="Cyt_c/ubiquinol_Oxase_su3"/>
</dbReference>
<dbReference type="EMBL" id="LSSM01007749">
    <property type="protein sequence ID" value="OMJ07029.1"/>
    <property type="molecule type" value="Genomic_DNA"/>
</dbReference>
<feature type="domain" description="Heme-copper oxidase subunit III family profile" evidence="10">
    <location>
        <begin position="1"/>
        <end position="175"/>
    </location>
</feature>
<evidence type="ECO:0000256" key="3">
    <source>
        <dbReference type="ARBA" id="ARBA00015944"/>
    </source>
</evidence>
<evidence type="ECO:0000256" key="9">
    <source>
        <dbReference type="SAM" id="Phobius"/>
    </source>
</evidence>
<dbReference type="SUPFAM" id="SSF81452">
    <property type="entry name" value="Cytochrome c oxidase subunit III-like"/>
    <property type="match status" value="1"/>
</dbReference>
<dbReference type="InterPro" id="IPR000298">
    <property type="entry name" value="Cyt_c_oxidase-like_su3"/>
</dbReference>
<accession>A0A1R1WXC3</accession>
<dbReference type="InterPro" id="IPR033945">
    <property type="entry name" value="Cyt_c_oxase_su3_dom"/>
</dbReference>
<dbReference type="AlphaFoldDB" id="A0A1R1WXC3"/>
<dbReference type="PANTHER" id="PTHR11403:SF7">
    <property type="entry name" value="CYTOCHROME C OXIDASE SUBUNIT 3"/>
    <property type="match status" value="1"/>
</dbReference>
<dbReference type="PANTHER" id="PTHR11403">
    <property type="entry name" value="CYTOCHROME C OXIDASE SUBUNIT III"/>
    <property type="match status" value="1"/>
</dbReference>
<evidence type="ECO:0000256" key="5">
    <source>
        <dbReference type="ARBA" id="ARBA00022967"/>
    </source>
</evidence>
<comment type="subcellular location">
    <subcellularLocation>
        <location evidence="1">Membrane</location>
        <topology evidence="1">Multi-pass membrane protein</topology>
    </subcellularLocation>
</comment>
<gene>
    <name evidence="11" type="ORF">AYI69_g11585</name>
</gene>
<evidence type="ECO:0000256" key="2">
    <source>
        <dbReference type="ARBA" id="ARBA00010581"/>
    </source>
</evidence>
<evidence type="ECO:0000256" key="7">
    <source>
        <dbReference type="ARBA" id="ARBA00023136"/>
    </source>
</evidence>
<dbReference type="InterPro" id="IPR035973">
    <property type="entry name" value="Cyt_c_oxidase_su3-like_sf"/>
</dbReference>
<evidence type="ECO:0000256" key="1">
    <source>
        <dbReference type="ARBA" id="ARBA00004141"/>
    </source>
</evidence>
<dbReference type="CDD" id="cd01665">
    <property type="entry name" value="Cyt_c_Oxidase_III"/>
    <property type="match status" value="1"/>
</dbReference>
<comment type="caution">
    <text evidence="11">The sequence shown here is derived from an EMBL/GenBank/DDBJ whole genome shotgun (WGS) entry which is preliminary data.</text>
</comment>
<dbReference type="GO" id="GO:0005739">
    <property type="term" value="C:mitochondrion"/>
    <property type="evidence" value="ECO:0007669"/>
    <property type="project" value="TreeGrafter"/>
</dbReference>
<organism evidence="11 12">
    <name type="scientific">Smittium culicis</name>
    <dbReference type="NCBI Taxonomy" id="133412"/>
    <lineage>
        <taxon>Eukaryota</taxon>
        <taxon>Fungi</taxon>
        <taxon>Fungi incertae sedis</taxon>
        <taxon>Zoopagomycota</taxon>
        <taxon>Kickxellomycotina</taxon>
        <taxon>Harpellomycetes</taxon>
        <taxon>Harpellales</taxon>
        <taxon>Legeriomycetaceae</taxon>
        <taxon>Smittium</taxon>
    </lineage>
</organism>
<dbReference type="InterPro" id="IPR013833">
    <property type="entry name" value="Cyt_c_oxidase_su3_a-hlx"/>
</dbReference>
<comment type="function">
    <text evidence="8">Component of the cytochrome c oxidase, the last enzyme in the mitochondrial electron transport chain which drives oxidative phosphorylation. The respiratory chain contains 3 multisubunit complexes succinate dehydrogenase (complex II, CII), ubiquinol-cytochrome c oxidoreductase (cytochrome b-c1 complex, complex III, CIII) and cytochrome c oxidase (complex IV, CIV), that cooperate to transfer electrons derived from NADH and succinate to molecular oxygen, creating an electrochemical gradient over the inner membrane that drives transmembrane transport and the ATP synthase. Cytochrome c oxidase is the component of the respiratory chain that catalyzes the reduction of oxygen to water. Electrons originating from reduced cytochrome c in the intermembrane space (IMS) are transferred via the dinuclear copper A center (CU(A)) of subunit 2 and heme A of subunit 1 to the active site in subunit 1, a binuclear center (BNC) formed by heme A3 and copper B (CU(B)). The BNC reduces molecular oxygen to 2 water molecules using 4 electrons from cytochrome c in the IMS and 4 protons from the mitochondrial matrix.</text>
</comment>
<feature type="transmembrane region" description="Helical" evidence="9">
    <location>
        <begin position="153"/>
        <end position="174"/>
    </location>
</feature>
<keyword evidence="4 8" id="KW-0812">Transmembrane</keyword>
<dbReference type="GO" id="GO:0016020">
    <property type="term" value="C:membrane"/>
    <property type="evidence" value="ECO:0007669"/>
    <property type="project" value="UniProtKB-SubCell"/>
</dbReference>
<keyword evidence="6 9" id="KW-1133">Transmembrane helix</keyword>
<feature type="transmembrane region" description="Helical" evidence="9">
    <location>
        <begin position="28"/>
        <end position="49"/>
    </location>
</feature>
<comment type="similarity">
    <text evidence="2 8">Belongs to the cytochrome c oxidase subunit 3 family.</text>
</comment>
<evidence type="ECO:0000259" key="10">
    <source>
        <dbReference type="PROSITE" id="PS50253"/>
    </source>
</evidence>
<evidence type="ECO:0000256" key="8">
    <source>
        <dbReference type="RuleBase" id="RU003375"/>
    </source>
</evidence>
<keyword evidence="12" id="KW-1185">Reference proteome</keyword>
<proteinExistence type="inferred from homology"/>
<dbReference type="PROSITE" id="PS50253">
    <property type="entry name" value="COX3"/>
    <property type="match status" value="1"/>
</dbReference>
<dbReference type="OrthoDB" id="5565509at2759"/>
<evidence type="ECO:0000256" key="4">
    <source>
        <dbReference type="ARBA" id="ARBA00022692"/>
    </source>
</evidence>
<protein>
    <recommendedName>
        <fullName evidence="3 8">Cytochrome c oxidase subunit 3</fullName>
    </recommendedName>
</protein>